<evidence type="ECO:0000259" key="2">
    <source>
        <dbReference type="PROSITE" id="PS51708"/>
    </source>
</evidence>
<reference evidence="3 4" key="1">
    <citation type="journal article" date="2014" name="Nature">
        <title>An environmental bacterial taxon with a large and distinct metabolic repertoire.</title>
        <authorList>
            <person name="Wilson M.C."/>
            <person name="Mori T."/>
            <person name="Ruckert C."/>
            <person name="Uria A.R."/>
            <person name="Helf M.J."/>
            <person name="Takada K."/>
            <person name="Gernert C."/>
            <person name="Steffens U.A."/>
            <person name="Heycke N."/>
            <person name="Schmitt S."/>
            <person name="Rinke C."/>
            <person name="Helfrich E.J."/>
            <person name="Brachmann A.O."/>
            <person name="Gurgui C."/>
            <person name="Wakimoto T."/>
            <person name="Kracht M."/>
            <person name="Crusemann M."/>
            <person name="Hentschel U."/>
            <person name="Abe I."/>
            <person name="Matsunaga S."/>
            <person name="Kalinowski J."/>
            <person name="Takeyama H."/>
            <person name="Piel J."/>
        </authorList>
    </citation>
    <scope>NUCLEOTIDE SEQUENCE [LARGE SCALE GENOMIC DNA]</scope>
    <source>
        <strain evidence="4">TSY1</strain>
    </source>
</reference>
<dbReference type="Pfam" id="PF05235">
    <property type="entry name" value="CHAD"/>
    <property type="match status" value="1"/>
</dbReference>
<dbReference type="Pfam" id="PF00300">
    <property type="entry name" value="His_Phos_1"/>
    <property type="match status" value="1"/>
</dbReference>
<dbReference type="PANTHER" id="PTHR39339:SF1">
    <property type="entry name" value="CHAD DOMAIN-CONTAINING PROTEIN"/>
    <property type="match status" value="1"/>
</dbReference>
<proteinExistence type="predicted"/>
<evidence type="ECO:0000313" key="3">
    <source>
        <dbReference type="EMBL" id="ETX02847.1"/>
    </source>
</evidence>
<dbReference type="AlphaFoldDB" id="W4LZP4"/>
<feature type="domain" description="CHAD" evidence="2">
    <location>
        <begin position="387"/>
        <end position="673"/>
    </location>
</feature>
<comment type="caution">
    <text evidence="3">The sequence shown here is derived from an EMBL/GenBank/DDBJ whole genome shotgun (WGS) entry which is preliminary data.</text>
</comment>
<name>W4LZP4_ENTF1</name>
<dbReference type="PANTHER" id="PTHR39339">
    <property type="entry name" value="SLR1444 PROTEIN"/>
    <property type="match status" value="1"/>
</dbReference>
<dbReference type="PROSITE" id="PS51708">
    <property type="entry name" value="CHAD"/>
    <property type="match status" value="1"/>
</dbReference>
<dbReference type="InterPro" id="IPR029033">
    <property type="entry name" value="His_PPase_superfam"/>
</dbReference>
<dbReference type="Gene3D" id="1.40.20.10">
    <property type="entry name" value="CHAD domain"/>
    <property type="match status" value="1"/>
</dbReference>
<organism evidence="3 4">
    <name type="scientific">Entotheonella factor</name>
    <dbReference type="NCBI Taxonomy" id="1429438"/>
    <lineage>
        <taxon>Bacteria</taxon>
        <taxon>Pseudomonadati</taxon>
        <taxon>Nitrospinota/Tectimicrobiota group</taxon>
        <taxon>Candidatus Tectimicrobiota</taxon>
        <taxon>Candidatus Entotheonellia</taxon>
        <taxon>Candidatus Entotheonellales</taxon>
        <taxon>Candidatus Entotheonellaceae</taxon>
        <taxon>Candidatus Entotheonella</taxon>
    </lineage>
</organism>
<dbReference type="CDD" id="cd07067">
    <property type="entry name" value="HP_PGM_like"/>
    <property type="match status" value="1"/>
</dbReference>
<protein>
    <recommendedName>
        <fullName evidence="2">CHAD domain-containing protein</fullName>
    </recommendedName>
</protein>
<dbReference type="PATRIC" id="fig|1429438.4.peg.598"/>
<sequence>MKTLYIVRHAKAVSRERPVPDIERPLSERGRRDAQAMADYTHAHGPIPEVLISSPALRAFETAQAFAQVYQYPVARIRTYTSLYNGTEPHTLLHLVQRLDDAVCTAMVIGHHPLCSDRVPDLAPTFRHAMPAGSVVCLQFQVSSWTEVASGRGVAVWFHDPKHNPSSPLPDHALQTPTALTFEPAAAFDASHFARDLQALYDIRTDAKTNRQVTYFDTFDWRLYNQSLTLQWEAPHLRLHALPDDHQHSCEALLSLPPAPILAPDLPPGALLQRLEPVIGIRALLPLFECTSQYDTWCLLNSDDKTVVRLVIERHTCANAQGSAPPLTRVCLKPLKGYAQEAEHVQQWLLARGFIPSHTPLYALALAALDVTPNHYNAKPQFQLPPDMPAHAAMRSILRFLFGVMRQNEAGILNDFDTEFLHDFRVASRRARSAVGQIKGVLDKSTTLRLKQDLASLGVMTNRVRDLDVYLLQQADYRAKLPADAQDAIEPLFDLLKRDRKQAMHGLKRKLRSNAYAELMTRWETFLNADAAEPTAKTAPNASRPIRKIAQKRLSKLSDRVVQTGHLLLTCEDDKRFHELRIDCKKLRYVLEFTSSLFPQPAVAPVIKHLRKLQDVLGDFHDCCVQQETLKTYAEQFDAHAAETQATHQAIRQLIDVLEREKQACKAAFAKRFQTFAASVEDGKQPWKPAKGKATKSILSPPRWTFS</sequence>
<dbReference type="SMART" id="SM00880">
    <property type="entry name" value="CHAD"/>
    <property type="match status" value="1"/>
</dbReference>
<dbReference type="EMBL" id="AZHW01000104">
    <property type="protein sequence ID" value="ETX02847.1"/>
    <property type="molecule type" value="Genomic_DNA"/>
</dbReference>
<keyword evidence="4" id="KW-1185">Reference proteome</keyword>
<accession>W4LZP4</accession>
<dbReference type="Proteomes" id="UP000019141">
    <property type="component" value="Unassembled WGS sequence"/>
</dbReference>
<gene>
    <name evidence="3" type="ORF">ETSY1_02125</name>
</gene>
<dbReference type="InterPro" id="IPR007899">
    <property type="entry name" value="CHAD_dom"/>
</dbReference>
<dbReference type="InterPro" id="IPR013078">
    <property type="entry name" value="His_Pase_superF_clade-1"/>
</dbReference>
<dbReference type="HOGENOM" id="CLU_025044_0_0_7"/>
<dbReference type="Gene3D" id="3.40.50.1240">
    <property type="entry name" value="Phosphoglycerate mutase-like"/>
    <property type="match status" value="1"/>
</dbReference>
<evidence type="ECO:0000256" key="1">
    <source>
        <dbReference type="SAM" id="MobiDB-lite"/>
    </source>
</evidence>
<evidence type="ECO:0000313" key="4">
    <source>
        <dbReference type="Proteomes" id="UP000019141"/>
    </source>
</evidence>
<feature type="region of interest" description="Disordered" evidence="1">
    <location>
        <begin position="687"/>
        <end position="707"/>
    </location>
</feature>
<dbReference type="SUPFAM" id="SSF53254">
    <property type="entry name" value="Phosphoglycerate mutase-like"/>
    <property type="match status" value="1"/>
</dbReference>
<dbReference type="SMART" id="SM00855">
    <property type="entry name" value="PGAM"/>
    <property type="match status" value="1"/>
</dbReference>
<dbReference type="InterPro" id="IPR038186">
    <property type="entry name" value="CHAD_dom_sf"/>
</dbReference>